<comment type="caution">
    <text evidence="2">The sequence shown here is derived from an EMBL/GenBank/DDBJ whole genome shotgun (WGS) entry which is preliminary data.</text>
</comment>
<dbReference type="PROSITE" id="PS51725">
    <property type="entry name" value="ABM"/>
    <property type="match status" value="1"/>
</dbReference>
<dbReference type="EC" id="1.14.-.-" evidence="2"/>
<gene>
    <name evidence="2" type="ORF">ACFOGI_10470</name>
</gene>
<dbReference type="GO" id="GO:0004497">
    <property type="term" value="F:monooxygenase activity"/>
    <property type="evidence" value="ECO:0007669"/>
    <property type="project" value="UniProtKB-KW"/>
</dbReference>
<dbReference type="Proteomes" id="UP001595279">
    <property type="component" value="Unassembled WGS sequence"/>
</dbReference>
<dbReference type="Gene3D" id="3.30.70.100">
    <property type="match status" value="1"/>
</dbReference>
<sequence>MKAYMTLGTRDFLEKLVDKHPDLGLYLMGQGTGTLAYYENQRKNVFASGKEYEVISQNGEIQDEGYVVMNNIPVLEDSRDSFEQRFKQRQHGVDSMPGFQAFRFLRPLKDKTYVVMTQWRSKEDFENWKNSEQFKNAHKNQDSKPPAYFADRPFITSYHMKKEDDEEGNDDQ</sequence>
<dbReference type="PANTHER" id="PTHR34474">
    <property type="entry name" value="SIGNAL TRANSDUCTION PROTEIN TRAP"/>
    <property type="match status" value="1"/>
</dbReference>
<protein>
    <submittedName>
        <fullName evidence="2">Antibiotic biosynthesis monooxygenase family protein</fullName>
        <ecNumber evidence="2">1.14.-.-</ecNumber>
    </submittedName>
</protein>
<dbReference type="EMBL" id="JBHRSA010000041">
    <property type="protein sequence ID" value="MFC3040671.1"/>
    <property type="molecule type" value="Genomic_DNA"/>
</dbReference>
<dbReference type="InterPro" id="IPR011008">
    <property type="entry name" value="Dimeric_a/b-barrel"/>
</dbReference>
<organism evidence="2 3">
    <name type="scientific">Virgibacillus xinjiangensis</name>
    <dbReference type="NCBI Taxonomy" id="393090"/>
    <lineage>
        <taxon>Bacteria</taxon>
        <taxon>Bacillati</taxon>
        <taxon>Bacillota</taxon>
        <taxon>Bacilli</taxon>
        <taxon>Bacillales</taxon>
        <taxon>Bacillaceae</taxon>
        <taxon>Virgibacillus</taxon>
    </lineage>
</organism>
<dbReference type="RefSeq" id="WP_390272116.1">
    <property type="nucleotide sequence ID" value="NZ_JBHRSA010000041.1"/>
</dbReference>
<accession>A0ABV7CW18</accession>
<name>A0ABV7CW18_9BACI</name>
<keyword evidence="3" id="KW-1185">Reference proteome</keyword>
<feature type="domain" description="ABM" evidence="1">
    <location>
        <begin position="66"/>
        <end position="160"/>
    </location>
</feature>
<dbReference type="PANTHER" id="PTHR34474:SF2">
    <property type="entry name" value="SIGNAL TRANSDUCTION PROTEIN TRAP"/>
    <property type="match status" value="1"/>
</dbReference>
<dbReference type="InterPro" id="IPR050404">
    <property type="entry name" value="Heme-degrading_MO"/>
</dbReference>
<evidence type="ECO:0000313" key="3">
    <source>
        <dbReference type="Proteomes" id="UP001595279"/>
    </source>
</evidence>
<reference evidence="3" key="1">
    <citation type="journal article" date="2019" name="Int. J. Syst. Evol. Microbiol.">
        <title>The Global Catalogue of Microorganisms (GCM) 10K type strain sequencing project: providing services to taxonomists for standard genome sequencing and annotation.</title>
        <authorList>
            <consortium name="The Broad Institute Genomics Platform"/>
            <consortium name="The Broad Institute Genome Sequencing Center for Infectious Disease"/>
            <person name="Wu L."/>
            <person name="Ma J."/>
        </authorList>
    </citation>
    <scope>NUCLEOTIDE SEQUENCE [LARGE SCALE GENOMIC DNA]</scope>
    <source>
        <strain evidence="3">KCTC 13128</strain>
    </source>
</reference>
<proteinExistence type="predicted"/>
<dbReference type="Pfam" id="PF03992">
    <property type="entry name" value="ABM"/>
    <property type="match status" value="1"/>
</dbReference>
<keyword evidence="2" id="KW-0560">Oxidoreductase</keyword>
<evidence type="ECO:0000313" key="2">
    <source>
        <dbReference type="EMBL" id="MFC3040671.1"/>
    </source>
</evidence>
<dbReference type="SUPFAM" id="SSF54909">
    <property type="entry name" value="Dimeric alpha+beta barrel"/>
    <property type="match status" value="1"/>
</dbReference>
<dbReference type="InterPro" id="IPR007138">
    <property type="entry name" value="ABM_dom"/>
</dbReference>
<evidence type="ECO:0000259" key="1">
    <source>
        <dbReference type="PROSITE" id="PS51725"/>
    </source>
</evidence>
<keyword evidence="2" id="KW-0503">Monooxygenase</keyword>